<evidence type="ECO:0000256" key="1">
    <source>
        <dbReference type="SAM" id="MobiDB-lite"/>
    </source>
</evidence>
<comment type="caution">
    <text evidence="2">The sequence shown here is derived from an EMBL/GenBank/DDBJ whole genome shotgun (WGS) entry which is preliminary data.</text>
</comment>
<feature type="region of interest" description="Disordered" evidence="1">
    <location>
        <begin position="1486"/>
        <end position="1515"/>
    </location>
</feature>
<dbReference type="EMBL" id="LJSK01000094">
    <property type="protein sequence ID" value="KPI87290.1"/>
    <property type="molecule type" value="Genomic_DNA"/>
</dbReference>
<feature type="compositionally biased region" description="Basic and acidic residues" evidence="1">
    <location>
        <begin position="923"/>
        <end position="932"/>
    </location>
</feature>
<protein>
    <submittedName>
        <fullName evidence="2">Uncharacterized protein</fullName>
    </submittedName>
</protein>
<organism evidence="2 3">
    <name type="scientific">Leptomonas seymouri</name>
    <dbReference type="NCBI Taxonomy" id="5684"/>
    <lineage>
        <taxon>Eukaryota</taxon>
        <taxon>Discoba</taxon>
        <taxon>Euglenozoa</taxon>
        <taxon>Kinetoplastea</taxon>
        <taxon>Metakinetoplastina</taxon>
        <taxon>Trypanosomatida</taxon>
        <taxon>Trypanosomatidae</taxon>
        <taxon>Leishmaniinae</taxon>
        <taxon>Leptomonas</taxon>
    </lineage>
</organism>
<feature type="region of interest" description="Disordered" evidence="1">
    <location>
        <begin position="1207"/>
        <end position="1227"/>
    </location>
</feature>
<accession>A0A0N1HZA2</accession>
<dbReference type="OMA" id="CYQELTH"/>
<feature type="region of interest" description="Disordered" evidence="1">
    <location>
        <begin position="1426"/>
        <end position="1451"/>
    </location>
</feature>
<feature type="region of interest" description="Disordered" evidence="1">
    <location>
        <begin position="284"/>
        <end position="306"/>
    </location>
</feature>
<evidence type="ECO:0000313" key="3">
    <source>
        <dbReference type="Proteomes" id="UP000038009"/>
    </source>
</evidence>
<feature type="compositionally biased region" description="Polar residues" evidence="1">
    <location>
        <begin position="1177"/>
        <end position="1188"/>
    </location>
</feature>
<feature type="region of interest" description="Disordered" evidence="1">
    <location>
        <begin position="1042"/>
        <end position="1083"/>
    </location>
</feature>
<sequence>MERQRKAQARHLELLSSDAPVMNRCAKEEVRLKQRLAQSTAALTRSARQNLTAVEREEHARDTQLQAQFTDILSKSPGIHVPCLATSNNVDIAAGAAPPFAVENSCRSKPCAASECTRPEFSVVPSHAADVSEGIVVPSLSSSPAFLLGYPEPFENSGFKSVVRWASVSYDETFLTAYGPRRLREEMKKGTMAEVCGLPTARDARPHRLMAAAACYLLNEVLCANPTLSSLWQEKLRQPIFDAVFSPQSIVEAQEKRKAYQSNGKATNEAVRSHVIVQQTLNSAAATTPNTSEEGDEVPAGAAPSPIESAFPPRVNVYATRGDFASMRLWTEEVTAEQREKAIVCRRLRNLQHVMERRMQLLQVYQKQMNVRVLRCIFTLWRTHTRQCRTHRAAMERFLENRRCRVLEENAFLRWRRAALQSKVELLQRRLLSIVAGREEAARQHAAALAAAQEQLNSEWRRHQQAAYEQDALHTQMLESHSVEVEALRLVLHQQRVQAAEMGKRSRRWERLAKTFRPAHPCPAVPPSMWSSVRALYTSEKSIAATMLSRSAEERARYQLPGSVIIPVQERLERLLLAWVNSIMEKSPLASSWVPLEKFMHGRITHPRSILVSQKSGIDEATRARGSMASGANAQLTGMKEFGVYALMMLVRELRRRYVLAGAMPDADIAEPQLPCGDTSKGEADPVTKCFHEVVQLLSAQTCAGLYPSLLMHCPSLSRWFSPEGVFGGPLKSFEGSRKARRLQHTMFIWLLTSLLVGHIRLTILAPAGEKDDGLPQPASDAANLRGSREADADALPLLNFFADTAAAAAASLGIEGDAKTSKSTAAPNTSSRGTSIVSKNTLLSKKVSTAASAKGSKFSSQLAKAITLIESAGAPPKGTVTLEMALRERSQQVEVELPDFEDSLADIEAYLGLLSAQSRTLRKSERNRERATSAAGSKETTMEGSENNTEENDDDLVNALLRQLVEARDAAAQRRRIRRMRIAEGSGGKAEDNDDSEGDTQKDDSAENDVSPRHLEGQKSTILTEGQLRILRSLPLRSSAFDTLRPIPSPTTKPLPASTDDPSATAPSQQEQAAATPPTGERSGKFYSFILNVLEDVTRRQQWADVARVVTSLVVRFHILDDVEDGAQRSKILLASREESQEDEPVHRPSSSRLPSVRSAVACDADAPGPKRDSAGMQNTAAATVGSSPPRLASLNGRVAAKLVPSRPSLSEPLHSASNTTSSKPNLVSVGKDLACTVPPNRHFFFQSAGSRGSSARDSALLDANEMHVRGSEMRVRGQDAAAASSSALNSQRSSASMHSTSEASLQAPGKDQVNNDGSSLLPSQQQQPAQPLAFSSEVTLPPSSLHGTAHSEGPPYLADVQDGDHSEEVMGAEQMGTVTQPGSVNSSMTPAPQDACLGVAHERGCSTLGENPASALQGAKLHERPPHSSLEFPAVSSAASSEAAPRTQPLQPPQELHVIFMPSQHQSELLGSAAPSPVLHPGMPTSDAPCTGYSSAEGAEAEEGENVHGSLGYLDPLIEHGPSQSSAAIENIRKDRFNMRH</sequence>
<proteinExistence type="predicted"/>
<feature type="compositionally biased region" description="Polar residues" evidence="1">
    <location>
        <begin position="1339"/>
        <end position="1348"/>
    </location>
</feature>
<feature type="region of interest" description="Disordered" evidence="1">
    <location>
        <begin position="980"/>
        <end position="1022"/>
    </location>
</feature>
<evidence type="ECO:0000313" key="2">
    <source>
        <dbReference type="EMBL" id="KPI87290.1"/>
    </source>
</evidence>
<feature type="compositionally biased region" description="Low complexity" evidence="1">
    <location>
        <begin position="1282"/>
        <end position="1306"/>
    </location>
</feature>
<feature type="compositionally biased region" description="Basic and acidic residues" evidence="1">
    <location>
        <begin position="1000"/>
        <end position="1018"/>
    </location>
</feature>
<feature type="compositionally biased region" description="Polar residues" evidence="1">
    <location>
        <begin position="935"/>
        <end position="948"/>
    </location>
</feature>
<reference evidence="2 3" key="1">
    <citation type="journal article" date="2015" name="PLoS Pathog.">
        <title>Leptomonas seymouri: Adaptations to the Dixenous Life Cycle Analyzed by Genome Sequencing, Transcriptome Profiling and Co-infection with Leishmania donovani.</title>
        <authorList>
            <person name="Kraeva N."/>
            <person name="Butenko A."/>
            <person name="Hlavacova J."/>
            <person name="Kostygov A."/>
            <person name="Myskova J."/>
            <person name="Grybchuk D."/>
            <person name="Lestinova T."/>
            <person name="Votypka J."/>
            <person name="Volf P."/>
            <person name="Opperdoes F."/>
            <person name="Flegontov P."/>
            <person name="Lukes J."/>
            <person name="Yurchenko V."/>
        </authorList>
    </citation>
    <scope>NUCLEOTIDE SEQUENCE [LARGE SCALE GENOMIC DNA]</scope>
    <source>
        <strain evidence="2 3">ATCC 30220</strain>
    </source>
</reference>
<name>A0A0N1HZA2_LEPSE</name>
<dbReference type="OrthoDB" id="244005at2759"/>
<feature type="compositionally biased region" description="Low complexity" evidence="1">
    <location>
        <begin position="1149"/>
        <end position="1162"/>
    </location>
</feature>
<feature type="compositionally biased region" description="Polar residues" evidence="1">
    <location>
        <begin position="1217"/>
        <end position="1227"/>
    </location>
</feature>
<dbReference type="Proteomes" id="UP000038009">
    <property type="component" value="Unassembled WGS sequence"/>
</dbReference>
<feature type="region of interest" description="Disordered" evidence="1">
    <location>
        <begin position="1272"/>
        <end position="1364"/>
    </location>
</feature>
<feature type="compositionally biased region" description="Low complexity" evidence="1">
    <location>
        <begin position="1436"/>
        <end position="1446"/>
    </location>
</feature>
<feature type="region of interest" description="Disordered" evidence="1">
    <location>
        <begin position="1136"/>
        <end position="1193"/>
    </location>
</feature>
<keyword evidence="3" id="KW-1185">Reference proteome</keyword>
<feature type="compositionally biased region" description="Low complexity" evidence="1">
    <location>
        <begin position="1320"/>
        <end position="1338"/>
    </location>
</feature>
<feature type="region of interest" description="Disordered" evidence="1">
    <location>
        <begin position="920"/>
        <end position="955"/>
    </location>
</feature>
<dbReference type="VEuPathDB" id="TriTrypDB:Lsey_0094_0150"/>
<feature type="compositionally biased region" description="Polar residues" evidence="1">
    <location>
        <begin position="1061"/>
        <end position="1074"/>
    </location>
</feature>
<feature type="compositionally biased region" description="Basic and acidic residues" evidence="1">
    <location>
        <begin position="1137"/>
        <end position="1148"/>
    </location>
</feature>
<gene>
    <name evidence="2" type="ORF">ABL78_3627</name>
</gene>